<keyword evidence="2" id="KW-0812">Transmembrane</keyword>
<keyword evidence="1" id="KW-0175">Coiled coil</keyword>
<dbReference type="InterPro" id="IPR016047">
    <property type="entry name" value="M23ase_b-sheet_dom"/>
</dbReference>
<feature type="domain" description="M23ase beta-sheet core" evidence="3">
    <location>
        <begin position="200"/>
        <end position="287"/>
    </location>
</feature>
<evidence type="ECO:0000313" key="4">
    <source>
        <dbReference type="EMBL" id="AGA66561.1"/>
    </source>
</evidence>
<dbReference type="GO" id="GO:0004222">
    <property type="term" value="F:metalloendopeptidase activity"/>
    <property type="evidence" value="ECO:0007669"/>
    <property type="project" value="TreeGrafter"/>
</dbReference>
<dbReference type="InterPro" id="IPR050570">
    <property type="entry name" value="Cell_wall_metabolism_enzyme"/>
</dbReference>
<dbReference type="RefSeq" id="WP_014936682.1">
    <property type="nucleotide sequence ID" value="NC_019908.1"/>
</dbReference>
<sequence>MYKNKKKNKSNFYKKNNSDNSSFLSKLHKILSHRLYFMFIPHSKKKTKTLSIPIYGLLIIVLIIAAALLITFSSLTKNTVIASKTLVLTGSYQERLEEINSLENLFNSVFSNDSYREDMSNMMNKFKIENTNLINTNNTDNIALLNARAKEFENLKNYLEELKANINSKNTSLEYVPTITPIDSRYAVISKPYQKDSLLSKGIGFQTIAGTLVRATASGTINSVVYDKDEGVSIVIYHRYGIITTYKGLATTSVKTNVDVKKGDIIGNAKTGELEYELKLASEYVNPLIFTTLNYEQQE</sequence>
<dbReference type="PANTHER" id="PTHR21666:SF270">
    <property type="entry name" value="MUREIN HYDROLASE ACTIVATOR ENVC"/>
    <property type="match status" value="1"/>
</dbReference>
<dbReference type="CDD" id="cd12797">
    <property type="entry name" value="M23_peptidase"/>
    <property type="match status" value="1"/>
</dbReference>
<evidence type="ECO:0000259" key="3">
    <source>
        <dbReference type="Pfam" id="PF01551"/>
    </source>
</evidence>
<dbReference type="GeneID" id="56440275"/>
<keyword evidence="5" id="KW-1185">Reference proteome</keyword>
<evidence type="ECO:0000256" key="2">
    <source>
        <dbReference type="SAM" id="Phobius"/>
    </source>
</evidence>
<accession>A0A3B6VKW7</accession>
<dbReference type="KEGG" id="bpip:BPP43_06615"/>
<protein>
    <submittedName>
        <fullName evidence="4">Peptidase</fullName>
    </submittedName>
</protein>
<evidence type="ECO:0000256" key="1">
    <source>
        <dbReference type="SAM" id="Coils"/>
    </source>
</evidence>
<gene>
    <name evidence="4" type="ORF">BPP43_06615</name>
</gene>
<evidence type="ECO:0000313" key="5">
    <source>
        <dbReference type="Proteomes" id="UP000010793"/>
    </source>
</evidence>
<dbReference type="PANTHER" id="PTHR21666">
    <property type="entry name" value="PEPTIDASE-RELATED"/>
    <property type="match status" value="1"/>
</dbReference>
<feature type="coiled-coil region" evidence="1">
    <location>
        <begin position="142"/>
        <end position="172"/>
    </location>
</feature>
<dbReference type="Pfam" id="PF01551">
    <property type="entry name" value="Peptidase_M23"/>
    <property type="match status" value="1"/>
</dbReference>
<reference evidence="4 5" key="1">
    <citation type="journal article" date="2013" name="Genome Announc.">
        <title>Complete Genome Sequence of the Porcine Strain Brachyspira pilosicoli P43/6/78(T.).</title>
        <authorList>
            <person name="Lin C."/>
            <person name="den Bakker H.C."/>
            <person name="Suzuki H."/>
            <person name="Lefebure T."/>
            <person name="Ponnala L."/>
            <person name="Sun Q."/>
            <person name="Stanhope M.J."/>
            <person name="Wiedmann M."/>
            <person name="Duhamel G.E."/>
        </authorList>
    </citation>
    <scope>NUCLEOTIDE SEQUENCE [LARGE SCALE GENOMIC DNA]</scope>
    <source>
        <strain evidence="4 5">P43/6/78</strain>
    </source>
</reference>
<organism evidence="4 5">
    <name type="scientific">Brachyspira pilosicoli P43/6/78</name>
    <dbReference type="NCBI Taxonomy" id="1042417"/>
    <lineage>
        <taxon>Bacteria</taxon>
        <taxon>Pseudomonadati</taxon>
        <taxon>Spirochaetota</taxon>
        <taxon>Spirochaetia</taxon>
        <taxon>Brachyspirales</taxon>
        <taxon>Brachyspiraceae</taxon>
        <taxon>Brachyspira</taxon>
    </lineage>
</organism>
<dbReference type="Gene3D" id="2.70.70.10">
    <property type="entry name" value="Glucose Permease (Domain IIA)"/>
    <property type="match status" value="1"/>
</dbReference>
<proteinExistence type="predicted"/>
<dbReference type="AlphaFoldDB" id="A0A3B6VKW7"/>
<keyword evidence="2" id="KW-1133">Transmembrane helix</keyword>
<dbReference type="SUPFAM" id="SSF51261">
    <property type="entry name" value="Duplicated hybrid motif"/>
    <property type="match status" value="1"/>
</dbReference>
<keyword evidence="2" id="KW-0472">Membrane</keyword>
<dbReference type="EMBL" id="CP002873">
    <property type="protein sequence ID" value="AGA66561.1"/>
    <property type="molecule type" value="Genomic_DNA"/>
</dbReference>
<feature type="transmembrane region" description="Helical" evidence="2">
    <location>
        <begin position="54"/>
        <end position="75"/>
    </location>
</feature>
<name>A0A3B6VKW7_BRAPL</name>
<dbReference type="InterPro" id="IPR011055">
    <property type="entry name" value="Dup_hybrid_motif"/>
</dbReference>
<dbReference type="Proteomes" id="UP000010793">
    <property type="component" value="Chromosome"/>
</dbReference>